<dbReference type="SUPFAM" id="SSF50978">
    <property type="entry name" value="WD40 repeat-like"/>
    <property type="match status" value="1"/>
</dbReference>
<dbReference type="GO" id="GO:0005829">
    <property type="term" value="C:cytosol"/>
    <property type="evidence" value="ECO:0007669"/>
    <property type="project" value="UniProtKB-SubCell"/>
</dbReference>
<dbReference type="GO" id="GO:0005053">
    <property type="term" value="F:peroxisome matrix targeting signal-2 binding"/>
    <property type="evidence" value="ECO:0007669"/>
    <property type="project" value="InterPro"/>
</dbReference>
<dbReference type="Proteomes" id="UP000694867">
    <property type="component" value="Unplaced"/>
</dbReference>
<evidence type="ECO:0000256" key="5">
    <source>
        <dbReference type="ARBA" id="ARBA00022927"/>
    </source>
</evidence>
<evidence type="ECO:0000256" key="7">
    <source>
        <dbReference type="ARBA" id="ARBA00024017"/>
    </source>
</evidence>
<keyword evidence="5" id="KW-0653">Protein transport</keyword>
<evidence type="ECO:0000256" key="3">
    <source>
        <dbReference type="ARBA" id="ARBA00022448"/>
    </source>
</evidence>
<evidence type="ECO:0000256" key="1">
    <source>
        <dbReference type="ARBA" id="ARBA00004253"/>
    </source>
</evidence>
<keyword evidence="4" id="KW-0963">Cytoplasm</keyword>
<evidence type="ECO:0000256" key="9">
    <source>
        <dbReference type="PROSITE-ProRule" id="PRU00221"/>
    </source>
</evidence>
<keyword evidence="10" id="KW-1185">Reference proteome</keyword>
<comment type="subcellular location">
    <subcellularLocation>
        <location evidence="2">Cytoplasm</location>
        <location evidence="2">Cytosol</location>
    </subcellularLocation>
    <subcellularLocation>
        <location evidence="1">Peroxisome matrix</location>
    </subcellularLocation>
</comment>
<dbReference type="KEGG" id="goe:100901791"/>
<dbReference type="PANTHER" id="PTHR46027:SF1">
    <property type="entry name" value="PEROXISOMAL TARGETING SIGNAL 2 RECEPTOR"/>
    <property type="match status" value="1"/>
</dbReference>
<reference evidence="11" key="1">
    <citation type="submission" date="2025-08" db="UniProtKB">
        <authorList>
            <consortium name="RefSeq"/>
        </authorList>
    </citation>
    <scope>IDENTIFICATION</scope>
</reference>
<organism evidence="10 11">
    <name type="scientific">Galendromus occidentalis</name>
    <name type="common">western predatory mite</name>
    <dbReference type="NCBI Taxonomy" id="34638"/>
    <lineage>
        <taxon>Eukaryota</taxon>
        <taxon>Metazoa</taxon>
        <taxon>Ecdysozoa</taxon>
        <taxon>Arthropoda</taxon>
        <taxon>Chelicerata</taxon>
        <taxon>Arachnida</taxon>
        <taxon>Acari</taxon>
        <taxon>Parasitiformes</taxon>
        <taxon>Mesostigmata</taxon>
        <taxon>Gamasina</taxon>
        <taxon>Phytoseioidea</taxon>
        <taxon>Phytoseiidae</taxon>
        <taxon>Typhlodrominae</taxon>
        <taxon>Galendromus</taxon>
    </lineage>
</organism>
<sequence length="323" mass="36070">MSDEVTPPSVCRIPGWHGFAVKFSPFNADLVVCAGNQNYGIQGRGALLVLTRGRDRQFRVLNTIVHHDALFDFSFSEVDPNVVCAASADGHLIIFHLLHAHPVAVIKAHSREISSVQWNPTRSSQNVLSSSWDGTINLVDPSRQAVLRSFKFHSSYVYDAVWAPRNPNSFCSASGDGAVGVWDLRAERPQICLSVSPAEVLSVDWSAYDPALLSAGSVDNLVSTWDIRKPSEALHRFPHRMAVKKVRFNPFLGHMLASVSYDFTTQVYNLMRGSFARFKNHTEFVYGLDWSLRLQGEFADCGWDQRVCVGRLPKRAELFSSVM</sequence>
<protein>
    <recommendedName>
        <fullName evidence="8">Peroxin-7</fullName>
    </recommendedName>
</protein>
<dbReference type="GeneID" id="100901791"/>
<dbReference type="InterPro" id="IPR001680">
    <property type="entry name" value="WD40_rpt"/>
</dbReference>
<feature type="repeat" description="WD" evidence="9">
    <location>
        <begin position="150"/>
        <end position="185"/>
    </location>
</feature>
<feature type="repeat" description="WD" evidence="9">
    <location>
        <begin position="106"/>
        <end position="149"/>
    </location>
</feature>
<dbReference type="Pfam" id="PF00400">
    <property type="entry name" value="WD40"/>
    <property type="match status" value="2"/>
</dbReference>
<dbReference type="PANTHER" id="PTHR46027">
    <property type="entry name" value="PEROXISOMAL TARGETING SIGNAL 2 RECEPTOR"/>
    <property type="match status" value="1"/>
</dbReference>
<dbReference type="Gene3D" id="2.130.10.10">
    <property type="entry name" value="YVTN repeat-like/Quinoprotein amine dehydrogenase"/>
    <property type="match status" value="1"/>
</dbReference>
<evidence type="ECO:0000256" key="8">
    <source>
        <dbReference type="ARBA" id="ARBA00032565"/>
    </source>
</evidence>
<evidence type="ECO:0000256" key="4">
    <source>
        <dbReference type="ARBA" id="ARBA00022490"/>
    </source>
</evidence>
<keyword evidence="3" id="KW-0813">Transport</keyword>
<evidence type="ECO:0000256" key="6">
    <source>
        <dbReference type="ARBA" id="ARBA00023140"/>
    </source>
</evidence>
<dbReference type="RefSeq" id="XP_003746520.1">
    <property type="nucleotide sequence ID" value="XM_003746472.1"/>
</dbReference>
<dbReference type="PROSITE" id="PS50082">
    <property type="entry name" value="WD_REPEATS_2"/>
    <property type="match status" value="2"/>
</dbReference>
<dbReference type="GO" id="GO:0016558">
    <property type="term" value="P:protein import into peroxisome matrix"/>
    <property type="evidence" value="ECO:0007669"/>
    <property type="project" value="InterPro"/>
</dbReference>
<dbReference type="InterPro" id="IPR015943">
    <property type="entry name" value="WD40/YVTN_repeat-like_dom_sf"/>
</dbReference>
<dbReference type="SMART" id="SM00320">
    <property type="entry name" value="WD40"/>
    <property type="match status" value="6"/>
</dbReference>
<keyword evidence="9" id="KW-0853">WD repeat</keyword>
<keyword evidence="11" id="KW-0675">Receptor</keyword>
<comment type="similarity">
    <text evidence="7">Belongs to the WD repeat peroxin-7 family.</text>
</comment>
<dbReference type="InterPro" id="IPR036322">
    <property type="entry name" value="WD40_repeat_dom_sf"/>
</dbReference>
<keyword evidence="6" id="KW-0576">Peroxisome</keyword>
<accession>A0AAJ6VZI6</accession>
<dbReference type="GO" id="GO:0005782">
    <property type="term" value="C:peroxisomal matrix"/>
    <property type="evidence" value="ECO:0007669"/>
    <property type="project" value="UniProtKB-SubCell"/>
</dbReference>
<gene>
    <name evidence="11" type="primary">LOC100901791</name>
</gene>
<dbReference type="CTD" id="5191"/>
<evidence type="ECO:0000313" key="11">
    <source>
        <dbReference type="RefSeq" id="XP_003746520.1"/>
    </source>
</evidence>
<proteinExistence type="inferred from homology"/>
<dbReference type="AlphaFoldDB" id="A0AAJ6VZI6"/>
<evidence type="ECO:0000313" key="10">
    <source>
        <dbReference type="Proteomes" id="UP000694867"/>
    </source>
</evidence>
<name>A0AAJ6VZI6_9ACAR</name>
<evidence type="ECO:0000256" key="2">
    <source>
        <dbReference type="ARBA" id="ARBA00004514"/>
    </source>
</evidence>
<dbReference type="InterPro" id="IPR044536">
    <property type="entry name" value="PEX7"/>
</dbReference>